<proteinExistence type="predicted"/>
<evidence type="ECO:0000256" key="1">
    <source>
        <dbReference type="ARBA" id="ARBA00035100"/>
    </source>
</evidence>
<dbReference type="PANTHER" id="PTHR43395">
    <property type="entry name" value="SENSOR HISTIDINE KINASE CHEA"/>
    <property type="match status" value="1"/>
</dbReference>
<dbReference type="PANTHER" id="PTHR43395:SF10">
    <property type="entry name" value="CHEMOTAXIS PROTEIN CHEA"/>
    <property type="match status" value="1"/>
</dbReference>
<evidence type="ECO:0000256" key="2">
    <source>
        <dbReference type="PROSITE-ProRule" id="PRU00110"/>
    </source>
</evidence>
<dbReference type="SMART" id="SM00073">
    <property type="entry name" value="HPT"/>
    <property type="match status" value="1"/>
</dbReference>
<protein>
    <submittedName>
        <fullName evidence="6">Chemotaxis protein CheA</fullName>
    </submittedName>
</protein>
<feature type="domain" description="HPt" evidence="5">
    <location>
        <begin position="1"/>
        <end position="102"/>
    </location>
</feature>
<dbReference type="SMART" id="SM01231">
    <property type="entry name" value="H-kinase_dim"/>
    <property type="match status" value="1"/>
</dbReference>
<gene>
    <name evidence="6" type="ORF">KP004_05940</name>
</gene>
<reference evidence="6 7" key="1">
    <citation type="submission" date="2021-06" db="EMBL/GenBank/DDBJ databases">
        <title>Gemonas diversity in paddy soil.</title>
        <authorList>
            <person name="Liu G."/>
        </authorList>
    </citation>
    <scope>NUCLEOTIDE SEQUENCE [LARGE SCALE GENOMIC DNA]</scope>
    <source>
        <strain evidence="6 7">RG10</strain>
    </source>
</reference>
<evidence type="ECO:0000259" key="3">
    <source>
        <dbReference type="PROSITE" id="PS50109"/>
    </source>
</evidence>
<feature type="modified residue" description="Phosphohistidine" evidence="2">
    <location>
        <position position="45"/>
    </location>
</feature>
<feature type="domain" description="Histidine kinase" evidence="3">
    <location>
        <begin position="331"/>
        <end position="567"/>
    </location>
</feature>
<accession>A0ABX8JC51</accession>
<organism evidence="6 7">
    <name type="scientific">Geomonas oryzisoli</name>
    <dbReference type="NCBI Taxonomy" id="2847992"/>
    <lineage>
        <taxon>Bacteria</taxon>
        <taxon>Pseudomonadati</taxon>
        <taxon>Thermodesulfobacteriota</taxon>
        <taxon>Desulfuromonadia</taxon>
        <taxon>Geobacterales</taxon>
        <taxon>Geobacteraceae</taxon>
        <taxon>Geomonas</taxon>
    </lineage>
</organism>
<dbReference type="Pfam" id="PF01584">
    <property type="entry name" value="CheW"/>
    <property type="match status" value="1"/>
</dbReference>
<dbReference type="PROSITE" id="PS50109">
    <property type="entry name" value="HIS_KIN"/>
    <property type="match status" value="1"/>
</dbReference>
<dbReference type="Pfam" id="PF01627">
    <property type="entry name" value="Hpt"/>
    <property type="match status" value="1"/>
</dbReference>
<dbReference type="PROSITE" id="PS50851">
    <property type="entry name" value="CHEW"/>
    <property type="match status" value="1"/>
</dbReference>
<dbReference type="CDD" id="cd00731">
    <property type="entry name" value="CheA_reg"/>
    <property type="match status" value="1"/>
</dbReference>
<name>A0ABX8JC51_9BACT</name>
<dbReference type="InterPro" id="IPR003594">
    <property type="entry name" value="HATPase_dom"/>
</dbReference>
<dbReference type="SMART" id="SM00260">
    <property type="entry name" value="CheW"/>
    <property type="match status" value="1"/>
</dbReference>
<dbReference type="Proteomes" id="UP000683557">
    <property type="component" value="Chromosome"/>
</dbReference>
<dbReference type="CDD" id="cd16916">
    <property type="entry name" value="HATPase_CheA-like"/>
    <property type="match status" value="1"/>
</dbReference>
<dbReference type="InterPro" id="IPR004105">
    <property type="entry name" value="CheA-like_dim"/>
</dbReference>
<dbReference type="Pfam" id="PF02895">
    <property type="entry name" value="H-kinase_dim"/>
    <property type="match status" value="1"/>
</dbReference>
<dbReference type="CDD" id="cd00088">
    <property type="entry name" value="HPT"/>
    <property type="match status" value="1"/>
</dbReference>
<dbReference type="InterPro" id="IPR008207">
    <property type="entry name" value="Sig_transdc_His_kin_Hpt_dom"/>
</dbReference>
<comment type="function">
    <text evidence="1">Involved in the transmission of sensory signals from the chemoreceptors to the flagellar motors. CheA is autophosphorylated; it can transfer its phosphate group to either CheB or CheY.</text>
</comment>
<dbReference type="SMART" id="SM00387">
    <property type="entry name" value="HATPase_c"/>
    <property type="match status" value="1"/>
</dbReference>
<dbReference type="EMBL" id="CP076723">
    <property type="protein sequence ID" value="QWV94717.1"/>
    <property type="molecule type" value="Genomic_DNA"/>
</dbReference>
<evidence type="ECO:0000259" key="5">
    <source>
        <dbReference type="PROSITE" id="PS50894"/>
    </source>
</evidence>
<dbReference type="InterPro" id="IPR051315">
    <property type="entry name" value="Bact_Chemotaxis_CheA"/>
</dbReference>
<dbReference type="Pfam" id="PF02518">
    <property type="entry name" value="HATPase_c"/>
    <property type="match status" value="1"/>
</dbReference>
<sequence>MSDAFAQAFKDEARELLADLEEALLEMEENPADLGLVGRVFRTMHTIKGSGAMFGFDDIASFTHNVETVYDLVRNGELAVSKELVNLSLAARDRILAMLEAAEGGAPADAQQNEEVIRGFRALVPGQEVGGHPQTAPDAPEEDADRSAPMVTYRIRFKPEAGVFASGVNPLSLLRELQDLGPCHIVANTCEMQTLDALDPELCYLYWDIILSTSAGREAVDDVFIFVVDSCELSITVVDDGMADDVGGGYKKLGEILIERGDLTQQQMDELLGRQKKFGELAVEAGLVNAASITSALVEQQHVKEMRQERQTQTQTQEAASSIRVSADKLDLLVNLVGELVTVQARLSLVAQELKRHAELVSVAEEVERLTNDLRDNALDIRMLPIGATFSKFKRLVRDLSAELGKEIELTTEGADTELDKTVIEKLNDPLVHIIRNSIDHGVETPEARLAKGKQRTGSLHLAAVHSGDSVLITIRDDGAGLNVDAIRAKAIERKIIPAGAELSDREVWQLIFAPGFSTAAKVTSVSGRGVGMDVVKQAIEGLRGSIDVKSEPDRGTSITLKIPLTLAIIESLLVQIGKDRFVMPLAMVDECILLTEKEIEQGHGRDILLVREKLVPYVPLRKMFHIEGKGPAIQQVVICQLEGKRVGLVVDWVIGEHQTVIKSLGRMYQQVEGMSGATILGDGSVALILDVPAIFKAAEGAA</sequence>
<feature type="domain" description="CheW-like" evidence="4">
    <location>
        <begin position="569"/>
        <end position="701"/>
    </location>
</feature>
<dbReference type="RefSeq" id="WP_216801442.1">
    <property type="nucleotide sequence ID" value="NZ_CP076723.1"/>
</dbReference>
<dbReference type="PROSITE" id="PS50894">
    <property type="entry name" value="HPT"/>
    <property type="match status" value="1"/>
</dbReference>
<dbReference type="InterPro" id="IPR002545">
    <property type="entry name" value="CheW-lke_dom"/>
</dbReference>
<evidence type="ECO:0000313" key="7">
    <source>
        <dbReference type="Proteomes" id="UP000683557"/>
    </source>
</evidence>
<evidence type="ECO:0000313" key="6">
    <source>
        <dbReference type="EMBL" id="QWV94717.1"/>
    </source>
</evidence>
<keyword evidence="7" id="KW-1185">Reference proteome</keyword>
<dbReference type="InterPro" id="IPR005467">
    <property type="entry name" value="His_kinase_dom"/>
</dbReference>
<keyword evidence="2" id="KW-0597">Phosphoprotein</keyword>
<evidence type="ECO:0000259" key="4">
    <source>
        <dbReference type="PROSITE" id="PS50851"/>
    </source>
</evidence>